<gene>
    <name evidence="2" type="primary">Perm1</name>
    <name evidence="2" type="ORF">KCX86_0002116</name>
</gene>
<comment type="caution">
    <text evidence="2">The sequence shown here is derived from an EMBL/GenBank/DDBJ whole genome shotgun (WGS) entry which is preliminary data.</text>
</comment>
<feature type="compositionally biased region" description="Basic and acidic residues" evidence="1">
    <location>
        <begin position="277"/>
        <end position="287"/>
    </location>
</feature>
<organism evidence="2 3">
    <name type="scientific">Pygoscelis papua</name>
    <name type="common">Gentoo penguin</name>
    <dbReference type="NCBI Taxonomy" id="30457"/>
    <lineage>
        <taxon>Eukaryota</taxon>
        <taxon>Metazoa</taxon>
        <taxon>Chordata</taxon>
        <taxon>Craniata</taxon>
        <taxon>Vertebrata</taxon>
        <taxon>Euteleostomi</taxon>
        <taxon>Archelosauria</taxon>
        <taxon>Archosauria</taxon>
        <taxon>Dinosauria</taxon>
        <taxon>Saurischia</taxon>
        <taxon>Theropoda</taxon>
        <taxon>Coelurosauria</taxon>
        <taxon>Aves</taxon>
        <taxon>Neognathae</taxon>
        <taxon>Neoaves</taxon>
        <taxon>Aequornithes</taxon>
        <taxon>Sphenisciformes</taxon>
        <taxon>Spheniscidae</taxon>
        <taxon>Pygoscelis</taxon>
    </lineage>
</organism>
<dbReference type="GO" id="GO:0014850">
    <property type="term" value="P:response to muscle activity"/>
    <property type="evidence" value="ECO:0007669"/>
    <property type="project" value="TreeGrafter"/>
</dbReference>
<feature type="region of interest" description="Disordered" evidence="1">
    <location>
        <begin position="457"/>
        <end position="481"/>
    </location>
</feature>
<feature type="region of interest" description="Disordered" evidence="1">
    <location>
        <begin position="125"/>
        <end position="422"/>
    </location>
</feature>
<feature type="compositionally biased region" description="Basic residues" evidence="1">
    <location>
        <begin position="554"/>
        <end position="566"/>
    </location>
</feature>
<feature type="compositionally biased region" description="Low complexity" evidence="1">
    <location>
        <begin position="145"/>
        <end position="156"/>
    </location>
</feature>
<dbReference type="GO" id="GO:0005737">
    <property type="term" value="C:cytoplasm"/>
    <property type="evidence" value="ECO:0007669"/>
    <property type="project" value="TreeGrafter"/>
</dbReference>
<feature type="non-terminal residue" evidence="2">
    <location>
        <position position="749"/>
    </location>
</feature>
<dbReference type="GO" id="GO:0006355">
    <property type="term" value="P:regulation of DNA-templated transcription"/>
    <property type="evidence" value="ECO:0007669"/>
    <property type="project" value="InterPro"/>
</dbReference>
<accession>A0AA40L9S9</accession>
<evidence type="ECO:0000313" key="3">
    <source>
        <dbReference type="Proteomes" id="UP001177209"/>
    </source>
</evidence>
<dbReference type="InterPro" id="IPR043442">
    <property type="entry name" value="Perm1"/>
</dbReference>
<feature type="compositionally biased region" description="Low complexity" evidence="1">
    <location>
        <begin position="165"/>
        <end position="176"/>
    </location>
</feature>
<feature type="compositionally biased region" description="Low complexity" evidence="1">
    <location>
        <begin position="211"/>
        <end position="226"/>
    </location>
</feature>
<protein>
    <submittedName>
        <fullName evidence="2">PERM1 protein</fullName>
    </submittedName>
</protein>
<dbReference type="AlphaFoldDB" id="A0AA40L9S9"/>
<sequence>MDNFEYSIQLNDRDWAEFFLASEECNLAPAALATAEEQCLSDIEQGDGVPERDCHTSTNGQIAVRVGSRPGPGTGSSAPRGVSVDASLCWPTGGHLTLPELLSGSEDEADLGSVGRFLCESDKPGCPSSAPMPSAQGRQPPCPPAATLAGPAGGTAESSPGQDTACEAAAPQPASALEKGAASSSQAMEPPSHPAGTSAPEQGGDARGEQPRGSPAAAQPGAPVQGSSSALAASPEGSARKSPSSASHSEPRLQGPLRDHPPSPVLESAPRAPGCPAREEASGERVVAEPSSPAGSPDVVRPKVPGQLRKSRKQRGASATEAAQGDREPVGAAAQGTGVLVKARLSSPLSSRKSKGKEKAAKPAPVKLGSEEAGESKRLVPGPGTDESNPAMSTPPKQKVKEPGAQPLGKAKATKHSKPGQAGGLGICDNVPVIPASGAVAPPGAACQEALGKPLHPKSVAASGGDAAEGSHGEPPAETPRELGPPCFAAEASARADTLDVTWPEMYDYLFCDSQGEEEGMGNSIEGEKTPLEREISLPELYEYFFNEPEGNRKKVKGKDRKRKKFSSLDHAPLQNEDPDSAPVKDSLVISVPEVYEHFFPDRPGNRVGWTGIFSITPASEVKKAVGALKSLLQRPMHLIRGQAPGPQALVRRGSGEKLPLVPLAPLGRGQVQPEGLDMALALTGRPEAPLALTHKDMCLVFCAFASWAVKTSDLQAPDAWKTMFLASFGTLSAIRYFRRQVREGHPRT</sequence>
<proteinExistence type="predicted"/>
<dbReference type="PANTHER" id="PTHR47282:SF1">
    <property type="entry name" value="PGC-1 AND ERR-INDUCED REGULATOR IN MUSCLE PROTEIN 1"/>
    <property type="match status" value="1"/>
</dbReference>
<dbReference type="Proteomes" id="UP001177209">
    <property type="component" value="Unassembled WGS sequence"/>
</dbReference>
<feature type="non-terminal residue" evidence="2">
    <location>
        <position position="1"/>
    </location>
</feature>
<feature type="compositionally biased region" description="Polar residues" evidence="1">
    <location>
        <begin position="386"/>
        <end position="396"/>
    </location>
</feature>
<feature type="region of interest" description="Disordered" evidence="1">
    <location>
        <begin position="50"/>
        <end position="80"/>
    </location>
</feature>
<keyword evidence="3" id="KW-1185">Reference proteome</keyword>
<evidence type="ECO:0000313" key="2">
    <source>
        <dbReference type="EMBL" id="KAK1201668.1"/>
    </source>
</evidence>
<feature type="region of interest" description="Disordered" evidence="1">
    <location>
        <begin position="553"/>
        <end position="583"/>
    </location>
</feature>
<dbReference type="EMBL" id="JAHCLZ010003243">
    <property type="protein sequence ID" value="KAK1201668.1"/>
    <property type="molecule type" value="Genomic_DNA"/>
</dbReference>
<name>A0AA40L9S9_PYGPA</name>
<dbReference type="GO" id="GO:0005634">
    <property type="term" value="C:nucleus"/>
    <property type="evidence" value="ECO:0007669"/>
    <property type="project" value="TreeGrafter"/>
</dbReference>
<dbReference type="PANTHER" id="PTHR47282">
    <property type="entry name" value="PGC-1 AND ERR-INDUCED REGULATOR IN MUSCLE PROTEIN 1"/>
    <property type="match status" value="1"/>
</dbReference>
<evidence type="ECO:0000256" key="1">
    <source>
        <dbReference type="SAM" id="MobiDB-lite"/>
    </source>
</evidence>
<reference evidence="2" key="1">
    <citation type="submission" date="2021-05" db="EMBL/GenBank/DDBJ databases">
        <title>A comprehensive genomic history of the evolution of penguins.</title>
        <authorList>
            <person name="Bi X."/>
        </authorList>
    </citation>
    <scope>NUCLEOTIDE SEQUENCE</scope>
    <source>
        <strain evidence="2">Gentoo_SouthGeorgia</strain>
        <tissue evidence="2">Blood</tissue>
    </source>
</reference>